<dbReference type="Pfam" id="PF06985">
    <property type="entry name" value="HET"/>
    <property type="match status" value="1"/>
</dbReference>
<proteinExistence type="predicted"/>
<dbReference type="Proteomes" id="UP000829685">
    <property type="component" value="Unassembled WGS sequence"/>
</dbReference>
<keyword evidence="4" id="KW-1185">Reference proteome</keyword>
<evidence type="ECO:0000259" key="1">
    <source>
        <dbReference type="Pfam" id="PF06985"/>
    </source>
</evidence>
<gene>
    <name evidence="3" type="ORF">JX265_001692</name>
</gene>
<protein>
    <recommendedName>
        <fullName evidence="5">Heterokaryon incompatibility domain-containing protein</fullName>
    </recommendedName>
</protein>
<dbReference type="PANTHER" id="PTHR10622">
    <property type="entry name" value="HET DOMAIN-CONTAINING PROTEIN"/>
    <property type="match status" value="1"/>
</dbReference>
<dbReference type="InterPro" id="IPR058525">
    <property type="entry name" value="DUF8212"/>
</dbReference>
<dbReference type="InterPro" id="IPR010730">
    <property type="entry name" value="HET"/>
</dbReference>
<dbReference type="EMBL" id="JAFIMR010000003">
    <property type="protein sequence ID" value="KAI1880071.1"/>
    <property type="molecule type" value="Genomic_DNA"/>
</dbReference>
<organism evidence="3 4">
    <name type="scientific">Neoarthrinium moseri</name>
    <dbReference type="NCBI Taxonomy" id="1658444"/>
    <lineage>
        <taxon>Eukaryota</taxon>
        <taxon>Fungi</taxon>
        <taxon>Dikarya</taxon>
        <taxon>Ascomycota</taxon>
        <taxon>Pezizomycotina</taxon>
        <taxon>Sordariomycetes</taxon>
        <taxon>Xylariomycetidae</taxon>
        <taxon>Amphisphaeriales</taxon>
        <taxon>Apiosporaceae</taxon>
        <taxon>Neoarthrinium</taxon>
    </lineage>
</organism>
<dbReference type="Pfam" id="PF26640">
    <property type="entry name" value="DUF8212"/>
    <property type="match status" value="1"/>
</dbReference>
<evidence type="ECO:0000313" key="4">
    <source>
        <dbReference type="Proteomes" id="UP000829685"/>
    </source>
</evidence>
<sequence length="605" mass="69209">MPPRYKGSETQTLTFSRCLLSCKTARAVILLISLHRRSQFDSASVEMWLINTKTLELESVTDHERVEYAILSHTWDEVEVLFEDMCDSAAAARKANSFKKIKTACRLAEQRGLRYAWVDTCCIDKRSSAELSEAINSMFRWYRDAAICFVYLSDLASDGMAGDSIQHSQDNLASGLVESIDQCRWFSRGWTLQELIAPRHIIFYDREWKERGTKETLRERISAITSIELRILAHTAPLDSVNIAKRMSWAAKRHTTRREDMAYCLLGIFDINMPMLYGEGKKAFLRLQEEICRRSRDLTLFAWELSPPLECQYHGLFAQHPRNFASVSDLERDATRMPYTSELRLSNKGIWLEGMELGLNPEVGLFMSLGCCRSDGPDVAHIRLIKTMEGYVRVDADRLFFSFPKDLTWRLPEDVYIPASLSSDDLRRLEIQPTHMIKIASSDPTAIQVVGTIPHDFWDPENSAFLLACTLNGVGDYRGLMELSIGKGAVRAKRYLMFQLYADMTRQSKWDGRPHIAMKHKIVDALSTRRRLDIGEWFKKPKMNRQIQEAIVEELEVNDGAPEGEGFFTWDFGTAEIPGSHLSVFVDVRQTSKSKGQAWAFVLSC</sequence>
<accession>A0A9P9WVN2</accession>
<evidence type="ECO:0000313" key="3">
    <source>
        <dbReference type="EMBL" id="KAI1880071.1"/>
    </source>
</evidence>
<name>A0A9P9WVN2_9PEZI</name>
<feature type="domain" description="DUF8212" evidence="2">
    <location>
        <begin position="282"/>
        <end position="305"/>
    </location>
</feature>
<comment type="caution">
    <text evidence="3">The sequence shown here is derived from an EMBL/GenBank/DDBJ whole genome shotgun (WGS) entry which is preliminary data.</text>
</comment>
<dbReference type="PANTHER" id="PTHR10622:SF12">
    <property type="entry name" value="HET DOMAIN-CONTAINING PROTEIN"/>
    <property type="match status" value="1"/>
</dbReference>
<dbReference type="AlphaFoldDB" id="A0A9P9WVN2"/>
<evidence type="ECO:0008006" key="5">
    <source>
        <dbReference type="Google" id="ProtNLM"/>
    </source>
</evidence>
<evidence type="ECO:0000259" key="2">
    <source>
        <dbReference type="Pfam" id="PF26640"/>
    </source>
</evidence>
<feature type="domain" description="Heterokaryon incompatibility" evidence="1">
    <location>
        <begin position="68"/>
        <end position="194"/>
    </location>
</feature>
<reference evidence="3" key="1">
    <citation type="submission" date="2021-03" db="EMBL/GenBank/DDBJ databases">
        <title>Revisited historic fungal species revealed as producer of novel bioactive compounds through whole genome sequencing and comparative genomics.</title>
        <authorList>
            <person name="Vignolle G.A."/>
            <person name="Hochenegger N."/>
            <person name="Mach R.L."/>
            <person name="Mach-Aigner A.R."/>
            <person name="Javad Rahimi M."/>
            <person name="Salim K.A."/>
            <person name="Chan C.M."/>
            <person name="Lim L.B.L."/>
            <person name="Cai F."/>
            <person name="Druzhinina I.S."/>
            <person name="U'Ren J.M."/>
            <person name="Derntl C."/>
        </authorList>
    </citation>
    <scope>NUCLEOTIDE SEQUENCE</scope>
    <source>
        <strain evidence="3">TUCIM 5799</strain>
    </source>
</reference>